<sequence length="70" mass="8032">MTITAIIEQGENGWLVGQLQEFPAVIDQGKTVEELKKNLMQGLEFYLEVQREQTAQEYEGRTFTQELLVA</sequence>
<dbReference type="SUPFAM" id="SSF143100">
    <property type="entry name" value="TTHA1013/TTHA0281-like"/>
    <property type="match status" value="1"/>
</dbReference>
<accession>A0ABX1HNS5</accession>
<proteinExistence type="predicted"/>
<evidence type="ECO:0000313" key="1">
    <source>
        <dbReference type="EMBL" id="NKI90533.1"/>
    </source>
</evidence>
<dbReference type="Proteomes" id="UP000717634">
    <property type="component" value="Unassembled WGS sequence"/>
</dbReference>
<protein>
    <submittedName>
        <fullName evidence="1">RNase H-like HicB family nuclease</fullName>
    </submittedName>
</protein>
<dbReference type="EMBL" id="JAAVTK010000009">
    <property type="protein sequence ID" value="NKI90533.1"/>
    <property type="molecule type" value="Genomic_DNA"/>
</dbReference>
<keyword evidence="2" id="KW-1185">Reference proteome</keyword>
<dbReference type="RefSeq" id="WP_168674127.1">
    <property type="nucleotide sequence ID" value="NZ_JAAVTK010000009.1"/>
</dbReference>
<dbReference type="InterPro" id="IPR035069">
    <property type="entry name" value="TTHA1013/TTHA0281-like"/>
</dbReference>
<gene>
    <name evidence="1" type="ORF">HBN54_003137</name>
</gene>
<comment type="caution">
    <text evidence="1">The sequence shown here is derived from an EMBL/GenBank/DDBJ whole genome shotgun (WGS) entry which is preliminary data.</text>
</comment>
<organism evidence="1 2">
    <name type="scientific">Hymenobacter artigasi</name>
    <dbReference type="NCBI Taxonomy" id="2719616"/>
    <lineage>
        <taxon>Bacteria</taxon>
        <taxon>Pseudomonadati</taxon>
        <taxon>Bacteroidota</taxon>
        <taxon>Cytophagia</taxon>
        <taxon>Cytophagales</taxon>
        <taxon>Hymenobacteraceae</taxon>
        <taxon>Hymenobacter</taxon>
    </lineage>
</organism>
<evidence type="ECO:0000313" key="2">
    <source>
        <dbReference type="Proteomes" id="UP000717634"/>
    </source>
</evidence>
<reference evidence="1 2" key="1">
    <citation type="submission" date="2020-03" db="EMBL/GenBank/DDBJ databases">
        <title>Genomic Encyclopedia of Type Strains, Phase IV (KMG-V): Genome sequencing to study the core and pangenomes of soil and plant-associated prokaryotes.</title>
        <authorList>
            <person name="Whitman W."/>
        </authorList>
    </citation>
    <scope>NUCLEOTIDE SEQUENCE [LARGE SCALE GENOMIC DNA]</scope>
    <source>
        <strain evidence="1 2">1B</strain>
    </source>
</reference>
<dbReference type="Gene3D" id="3.30.160.250">
    <property type="match status" value="1"/>
</dbReference>
<name>A0ABX1HNS5_9BACT</name>